<dbReference type="Proteomes" id="UP000825935">
    <property type="component" value="Chromosome 26"/>
</dbReference>
<gene>
    <name evidence="2" type="ORF">KP509_26G055400</name>
</gene>
<feature type="region of interest" description="Disordered" evidence="1">
    <location>
        <begin position="155"/>
        <end position="186"/>
    </location>
</feature>
<dbReference type="GO" id="GO:0000460">
    <property type="term" value="P:maturation of 5.8S rRNA"/>
    <property type="evidence" value="ECO:0007669"/>
    <property type="project" value="TreeGrafter"/>
</dbReference>
<name>A0A8T2RN84_CERRI</name>
<dbReference type="PANTHER" id="PTHR13582">
    <property type="entry name" value="M-PHASE PHOSPHOPROTEIN 6"/>
    <property type="match status" value="1"/>
</dbReference>
<reference evidence="2" key="1">
    <citation type="submission" date="2021-08" db="EMBL/GenBank/DDBJ databases">
        <title>WGS assembly of Ceratopteris richardii.</title>
        <authorList>
            <person name="Marchant D.B."/>
            <person name="Chen G."/>
            <person name="Jenkins J."/>
            <person name="Shu S."/>
            <person name="Leebens-Mack J."/>
            <person name="Grimwood J."/>
            <person name="Schmutz J."/>
            <person name="Soltis P."/>
            <person name="Soltis D."/>
            <person name="Chen Z.-H."/>
        </authorList>
    </citation>
    <scope>NUCLEOTIDE SEQUENCE</scope>
    <source>
        <strain evidence="2">Whitten #5841</strain>
        <tissue evidence="2">Leaf</tissue>
    </source>
</reference>
<evidence type="ECO:0000313" key="3">
    <source>
        <dbReference type="Proteomes" id="UP000825935"/>
    </source>
</evidence>
<sequence length="186" mass="20874">MAKREYSNGLQHLKRGVCGLHLCHWFMQRAKQREEAAKKAEEIATVNDPSQWILPATVGGSKRRCSVIVEGDPRPGALLGRMSFQNCNTSVDKLVEEAESIHQKRFAAAKEKISATYASSRSESVKEEEEVSIASVQDDTTVQFKKPKVGIDELTGWQSQSRGDNKAWQGWRTQGDYRMLRPPPKG</sequence>
<dbReference type="PANTHER" id="PTHR13582:SF0">
    <property type="entry name" value="M-PHASE PHOSPHOPROTEIN 6"/>
    <property type="match status" value="1"/>
</dbReference>
<dbReference type="OrthoDB" id="2019850at2759"/>
<dbReference type="OMA" id="SSAKKCI"/>
<evidence type="ECO:0000256" key="1">
    <source>
        <dbReference type="SAM" id="MobiDB-lite"/>
    </source>
</evidence>
<organism evidence="2 3">
    <name type="scientific">Ceratopteris richardii</name>
    <name type="common">Triangle waterfern</name>
    <dbReference type="NCBI Taxonomy" id="49495"/>
    <lineage>
        <taxon>Eukaryota</taxon>
        <taxon>Viridiplantae</taxon>
        <taxon>Streptophyta</taxon>
        <taxon>Embryophyta</taxon>
        <taxon>Tracheophyta</taxon>
        <taxon>Polypodiopsida</taxon>
        <taxon>Polypodiidae</taxon>
        <taxon>Polypodiales</taxon>
        <taxon>Pteridineae</taxon>
        <taxon>Pteridaceae</taxon>
        <taxon>Parkerioideae</taxon>
        <taxon>Ceratopteris</taxon>
    </lineage>
</organism>
<dbReference type="EMBL" id="CM035431">
    <property type="protein sequence ID" value="KAH7297137.1"/>
    <property type="molecule type" value="Genomic_DNA"/>
</dbReference>
<protein>
    <submittedName>
        <fullName evidence="2">Uncharacterized protein</fullName>
    </submittedName>
</protein>
<comment type="caution">
    <text evidence="2">The sequence shown here is derived from an EMBL/GenBank/DDBJ whole genome shotgun (WGS) entry which is preliminary data.</text>
</comment>
<accession>A0A8T2RN84</accession>
<proteinExistence type="predicted"/>
<dbReference type="AlphaFoldDB" id="A0A8T2RN84"/>
<keyword evidence="3" id="KW-1185">Reference proteome</keyword>
<dbReference type="Pfam" id="PF10175">
    <property type="entry name" value="MPP6"/>
    <property type="match status" value="1"/>
</dbReference>
<evidence type="ECO:0000313" key="2">
    <source>
        <dbReference type="EMBL" id="KAH7297137.1"/>
    </source>
</evidence>
<dbReference type="InterPro" id="IPR019324">
    <property type="entry name" value="MPP6"/>
</dbReference>